<reference evidence="5 6" key="1">
    <citation type="journal article" date="2018" name="Sci. Rep.">
        <title>Genome sequence of the cauliflower mushroom Sparassis crispa (Hanabiratake) and its association with beneficial usage.</title>
        <authorList>
            <person name="Kiyama R."/>
            <person name="Furutani Y."/>
            <person name="Kawaguchi K."/>
            <person name="Nakanishi T."/>
        </authorList>
    </citation>
    <scope>NUCLEOTIDE SEQUENCE [LARGE SCALE GENOMIC DNA]</scope>
</reference>
<dbReference type="FunCoup" id="A0A401H0S4">
    <property type="interactions" value="19"/>
</dbReference>
<feature type="compositionally biased region" description="Low complexity" evidence="4">
    <location>
        <begin position="198"/>
        <end position="207"/>
    </location>
</feature>
<dbReference type="Gene3D" id="1.25.40.20">
    <property type="entry name" value="Ankyrin repeat-containing domain"/>
    <property type="match status" value="1"/>
</dbReference>
<sequence>MPVPTRVQPEKNIWVAAGDGDLGRVRELIEGQSLSPNLPDPYTYTPMHAAASYGQIHVLEYLISQGGDVNVTDSDGDTPLYVVENIMTAWFLVENGATVDHRNNEGASPAETLAEDFEEVATYLNRVSSAGDNAAPPQAVPAQAFNQPSQHAQNIASETLTSSLMQSVQEIMQRAEEDGHDPEEELRQAVGRTVLEGVVTGYGMTTEGGEERRDAGRDGMNGAKRSRTDGPG</sequence>
<organism evidence="5 6">
    <name type="scientific">Sparassis crispa</name>
    <dbReference type="NCBI Taxonomy" id="139825"/>
    <lineage>
        <taxon>Eukaryota</taxon>
        <taxon>Fungi</taxon>
        <taxon>Dikarya</taxon>
        <taxon>Basidiomycota</taxon>
        <taxon>Agaricomycotina</taxon>
        <taxon>Agaricomycetes</taxon>
        <taxon>Polyporales</taxon>
        <taxon>Sparassidaceae</taxon>
        <taxon>Sparassis</taxon>
    </lineage>
</organism>
<evidence type="ECO:0000313" key="5">
    <source>
        <dbReference type="EMBL" id="GBE88025.1"/>
    </source>
</evidence>
<accession>A0A401H0S4</accession>
<dbReference type="InterPro" id="IPR036770">
    <property type="entry name" value="Ankyrin_rpt-contain_sf"/>
</dbReference>
<keyword evidence="1" id="KW-0677">Repeat</keyword>
<feature type="region of interest" description="Disordered" evidence="4">
    <location>
        <begin position="198"/>
        <end position="232"/>
    </location>
</feature>
<evidence type="ECO:0000256" key="4">
    <source>
        <dbReference type="SAM" id="MobiDB-lite"/>
    </source>
</evidence>
<comment type="caution">
    <text evidence="5">The sequence shown here is derived from an EMBL/GenBank/DDBJ whole genome shotgun (WGS) entry which is preliminary data.</text>
</comment>
<evidence type="ECO:0000256" key="1">
    <source>
        <dbReference type="ARBA" id="ARBA00022737"/>
    </source>
</evidence>
<dbReference type="SUPFAM" id="SSF48403">
    <property type="entry name" value="Ankyrin repeat"/>
    <property type="match status" value="1"/>
</dbReference>
<gene>
    <name evidence="5" type="ORF">SCP_1202530</name>
</gene>
<dbReference type="SMART" id="SM00248">
    <property type="entry name" value="ANK"/>
    <property type="match status" value="2"/>
</dbReference>
<dbReference type="PANTHER" id="PTHR24171">
    <property type="entry name" value="ANKYRIN REPEAT DOMAIN-CONTAINING PROTEIN 39-RELATED"/>
    <property type="match status" value="1"/>
</dbReference>
<dbReference type="PROSITE" id="PS50297">
    <property type="entry name" value="ANK_REP_REGION"/>
    <property type="match status" value="1"/>
</dbReference>
<dbReference type="InterPro" id="IPR002110">
    <property type="entry name" value="Ankyrin_rpt"/>
</dbReference>
<dbReference type="AlphaFoldDB" id="A0A401H0S4"/>
<keyword evidence="2 3" id="KW-0040">ANK repeat</keyword>
<protein>
    <submittedName>
        <fullName evidence="5">Ankyrin repeat-containing protein</fullName>
    </submittedName>
</protein>
<evidence type="ECO:0000313" key="6">
    <source>
        <dbReference type="Proteomes" id="UP000287166"/>
    </source>
</evidence>
<dbReference type="EMBL" id="BFAD01000012">
    <property type="protein sequence ID" value="GBE88025.1"/>
    <property type="molecule type" value="Genomic_DNA"/>
</dbReference>
<dbReference type="InParanoid" id="A0A401H0S4"/>
<evidence type="ECO:0000256" key="2">
    <source>
        <dbReference type="ARBA" id="ARBA00023043"/>
    </source>
</evidence>
<dbReference type="PANTHER" id="PTHR24171:SF9">
    <property type="entry name" value="ANKYRIN REPEAT DOMAIN-CONTAINING PROTEIN 39"/>
    <property type="match status" value="1"/>
</dbReference>
<dbReference type="STRING" id="139825.A0A401H0S4"/>
<dbReference type="PROSITE" id="PS50088">
    <property type="entry name" value="ANK_REPEAT"/>
    <property type="match status" value="1"/>
</dbReference>
<dbReference type="Pfam" id="PF12796">
    <property type="entry name" value="Ank_2"/>
    <property type="match status" value="1"/>
</dbReference>
<dbReference type="RefSeq" id="XP_027618938.1">
    <property type="nucleotide sequence ID" value="XM_027763137.1"/>
</dbReference>
<dbReference type="GeneID" id="38784942"/>
<name>A0A401H0S4_9APHY</name>
<keyword evidence="6" id="KW-1185">Reference proteome</keyword>
<feature type="repeat" description="ANK" evidence="3">
    <location>
        <begin position="42"/>
        <end position="74"/>
    </location>
</feature>
<evidence type="ECO:0000256" key="3">
    <source>
        <dbReference type="PROSITE-ProRule" id="PRU00023"/>
    </source>
</evidence>
<proteinExistence type="predicted"/>
<dbReference type="Proteomes" id="UP000287166">
    <property type="component" value="Unassembled WGS sequence"/>
</dbReference>
<dbReference type="OrthoDB" id="19174at2759"/>